<proteinExistence type="predicted"/>
<reference evidence="1 2" key="1">
    <citation type="journal article" date="2018" name="Emerg. Microbes Infect.">
        <title>Genomic analysis of oral Campylobacter concisus strains identified a potential bacterial molecular marker associated with active Crohn's disease.</title>
        <authorList>
            <person name="Liu F."/>
            <person name="Ma R."/>
            <person name="Tay C.Y.A."/>
            <person name="Octavia S."/>
            <person name="Lan R."/>
            <person name="Chung H.K.L."/>
            <person name="Riordan S.M."/>
            <person name="Grimm M.C."/>
            <person name="Leong R.W."/>
            <person name="Tanaka M.M."/>
            <person name="Connor S."/>
            <person name="Zhang L."/>
        </authorList>
    </citation>
    <scope>NUCLEOTIDE SEQUENCE [LARGE SCALE GENOMIC DNA]</scope>
    <source>
        <strain evidence="1 2">P1CDO3</strain>
    </source>
</reference>
<accession>A0A7S9RI53</accession>
<dbReference type="AlphaFoldDB" id="A0A7S9RI53"/>
<dbReference type="Proteomes" id="UP000594404">
    <property type="component" value="Chromosome"/>
</dbReference>
<organism evidence="1 2">
    <name type="scientific">Campylobacter concisus</name>
    <dbReference type="NCBI Taxonomy" id="199"/>
    <lineage>
        <taxon>Bacteria</taxon>
        <taxon>Pseudomonadati</taxon>
        <taxon>Campylobacterota</taxon>
        <taxon>Epsilonproteobacteria</taxon>
        <taxon>Campylobacterales</taxon>
        <taxon>Campylobacteraceae</taxon>
        <taxon>Campylobacter</taxon>
    </lineage>
</organism>
<name>A0A7S9RI53_9BACT</name>
<evidence type="ECO:0000313" key="2">
    <source>
        <dbReference type="Proteomes" id="UP000594404"/>
    </source>
</evidence>
<dbReference type="RefSeq" id="WP_107715171.1">
    <property type="nucleotide sequence ID" value="NZ_CP049266.1"/>
</dbReference>
<evidence type="ECO:0000313" key="1">
    <source>
        <dbReference type="EMBL" id="QPH91932.1"/>
    </source>
</evidence>
<protein>
    <submittedName>
        <fullName evidence="1">2-hydroxyglutaryl-CoA dehydratase</fullName>
    </submittedName>
</protein>
<dbReference type="EMBL" id="CP049266">
    <property type="protein sequence ID" value="QPH91932.1"/>
    <property type="molecule type" value="Genomic_DNA"/>
</dbReference>
<sequence length="211" mass="24608">MKVKLKSTIDISSLELRELSAFDALKKDTIYDVLLMEMYEGKVKFIIVYDKDDFDGICGFSAELFDIIDGSIPNRWNIVRINDVLSIAPRNINYENFWSDLQEIFEDDLNFREKDKRYYFAFRNYLIEFAGFIDFKIYKREFRKIFNDYQDPSIKAIGIDTQTDGYVVCPHCYNAEQVSAGLGVIKCEKCHQEYNNPLAKICPSGISVLDE</sequence>
<gene>
    <name evidence="1" type="ORF">CVT01_05245</name>
</gene>